<name>A0A939IY11_9CORY</name>
<evidence type="ECO:0000256" key="1">
    <source>
        <dbReference type="ARBA" id="ARBA00004141"/>
    </source>
</evidence>
<evidence type="ECO:0000259" key="10">
    <source>
        <dbReference type="Pfam" id="PF01545"/>
    </source>
</evidence>
<dbReference type="Pfam" id="PF16916">
    <property type="entry name" value="ZT_dimer"/>
    <property type="match status" value="1"/>
</dbReference>
<dbReference type="Gene3D" id="1.20.1510.10">
    <property type="entry name" value="Cation efflux protein transmembrane domain"/>
    <property type="match status" value="1"/>
</dbReference>
<feature type="transmembrane region" description="Helical" evidence="9">
    <location>
        <begin position="121"/>
        <end position="140"/>
    </location>
</feature>
<feature type="transmembrane region" description="Helical" evidence="9">
    <location>
        <begin position="188"/>
        <end position="208"/>
    </location>
</feature>
<dbReference type="InterPro" id="IPR027470">
    <property type="entry name" value="Cation_efflux_CTD"/>
</dbReference>
<evidence type="ECO:0000259" key="11">
    <source>
        <dbReference type="Pfam" id="PF16916"/>
    </source>
</evidence>
<accession>A0A939IY11</accession>
<organism evidence="12 13">
    <name type="scientific">Corynebacterium mendelii</name>
    <dbReference type="NCBI Taxonomy" id="2765362"/>
    <lineage>
        <taxon>Bacteria</taxon>
        <taxon>Bacillati</taxon>
        <taxon>Actinomycetota</taxon>
        <taxon>Actinomycetes</taxon>
        <taxon>Mycobacteriales</taxon>
        <taxon>Corynebacteriaceae</taxon>
        <taxon>Corynebacterium</taxon>
    </lineage>
</organism>
<dbReference type="InterPro" id="IPR036837">
    <property type="entry name" value="Cation_efflux_CTD_sf"/>
</dbReference>
<comment type="subcellular location">
    <subcellularLocation>
        <location evidence="1">Membrane</location>
        <topology evidence="1">Multi-pass membrane protein</topology>
    </subcellularLocation>
</comment>
<feature type="compositionally biased region" description="Basic and acidic residues" evidence="8">
    <location>
        <begin position="17"/>
        <end position="46"/>
    </location>
</feature>
<keyword evidence="13" id="KW-1185">Reference proteome</keyword>
<dbReference type="GO" id="GO:0005385">
    <property type="term" value="F:zinc ion transmembrane transporter activity"/>
    <property type="evidence" value="ECO:0007669"/>
    <property type="project" value="TreeGrafter"/>
</dbReference>
<protein>
    <submittedName>
        <fullName evidence="12">Cation transporter</fullName>
    </submittedName>
</protein>
<keyword evidence="3" id="KW-0813">Transport</keyword>
<comment type="similarity">
    <text evidence="2">Belongs to the cation diffusion facilitator (CDF) transporter (TC 2.A.4) family. SLC30A subfamily.</text>
</comment>
<sequence>MTNPLTGDNPEHTTPGGDHHHDHDHEHSHGDDHSHGHDHGGHDHSHAPKSLKALSAVIGLTTIIFLAEVIFGVLSGSLALLADAAHMLSDSAGLVMALAAMLIGRKAASAKATYGYRRVEVIAAAINAAAVMAISLWIVVEAIDRLNRHEQINTTMMLVVAVIGLAANTISALILVRRQHDSMNMQGAYLHVLADAFGSVAVIVAGLVVRYTGFVMADTIASVVIAVIILPRSLKLLRRALRVLMEQVPAHLDSDGIRDTLSAVDGVAAVHDLHLWSTDGNDLIATAHLVVTDEAMADGGCDVLDRANRVLAGMEVTHATLQIEPLLHAEHEPAVHD</sequence>
<dbReference type="Proteomes" id="UP000664332">
    <property type="component" value="Unassembled WGS sequence"/>
</dbReference>
<dbReference type="PANTHER" id="PTHR11562">
    <property type="entry name" value="CATION EFFLUX PROTEIN/ ZINC TRANSPORTER"/>
    <property type="match status" value="1"/>
</dbReference>
<dbReference type="PANTHER" id="PTHR11562:SF17">
    <property type="entry name" value="RE54080P-RELATED"/>
    <property type="match status" value="1"/>
</dbReference>
<feature type="transmembrane region" description="Helical" evidence="9">
    <location>
        <begin position="53"/>
        <end position="74"/>
    </location>
</feature>
<feature type="domain" description="Cation efflux protein transmembrane" evidence="10">
    <location>
        <begin position="57"/>
        <end position="245"/>
    </location>
</feature>
<evidence type="ECO:0000256" key="7">
    <source>
        <dbReference type="ARBA" id="ARBA00023136"/>
    </source>
</evidence>
<feature type="transmembrane region" description="Helical" evidence="9">
    <location>
        <begin position="152"/>
        <end position="176"/>
    </location>
</feature>
<keyword evidence="5 9" id="KW-1133">Transmembrane helix</keyword>
<dbReference type="InterPro" id="IPR058533">
    <property type="entry name" value="Cation_efflux_TM"/>
</dbReference>
<dbReference type="Pfam" id="PF01545">
    <property type="entry name" value="Cation_efflux"/>
    <property type="match status" value="1"/>
</dbReference>
<evidence type="ECO:0000313" key="12">
    <source>
        <dbReference type="EMBL" id="MBN9644633.1"/>
    </source>
</evidence>
<evidence type="ECO:0000313" key="13">
    <source>
        <dbReference type="Proteomes" id="UP000664332"/>
    </source>
</evidence>
<dbReference type="RefSeq" id="WP_207279117.1">
    <property type="nucleotide sequence ID" value="NZ_JAFLEQ010000015.1"/>
</dbReference>
<gene>
    <name evidence="12" type="ORF">JZY06_08440</name>
</gene>
<evidence type="ECO:0000256" key="9">
    <source>
        <dbReference type="SAM" id="Phobius"/>
    </source>
</evidence>
<evidence type="ECO:0000256" key="8">
    <source>
        <dbReference type="SAM" id="MobiDB-lite"/>
    </source>
</evidence>
<dbReference type="InterPro" id="IPR050681">
    <property type="entry name" value="CDF/SLC30A"/>
</dbReference>
<evidence type="ECO:0000256" key="6">
    <source>
        <dbReference type="ARBA" id="ARBA00023065"/>
    </source>
</evidence>
<reference evidence="12" key="1">
    <citation type="submission" date="2021-03" db="EMBL/GenBank/DDBJ databases">
        <authorList>
            <person name="Sun Q."/>
        </authorList>
    </citation>
    <scope>NUCLEOTIDE SEQUENCE</scope>
    <source>
        <strain evidence="12">CCM 8862</strain>
    </source>
</reference>
<dbReference type="GO" id="GO:0005886">
    <property type="term" value="C:plasma membrane"/>
    <property type="evidence" value="ECO:0007669"/>
    <property type="project" value="TreeGrafter"/>
</dbReference>
<dbReference type="SUPFAM" id="SSF161111">
    <property type="entry name" value="Cation efflux protein transmembrane domain-like"/>
    <property type="match status" value="1"/>
</dbReference>
<evidence type="ECO:0000256" key="3">
    <source>
        <dbReference type="ARBA" id="ARBA00022448"/>
    </source>
</evidence>
<dbReference type="AlphaFoldDB" id="A0A939IY11"/>
<keyword evidence="7 9" id="KW-0472">Membrane</keyword>
<keyword evidence="6" id="KW-0406">Ion transport</keyword>
<feature type="transmembrane region" description="Helical" evidence="9">
    <location>
        <begin position="214"/>
        <end position="234"/>
    </location>
</feature>
<dbReference type="InterPro" id="IPR027469">
    <property type="entry name" value="Cation_efflux_TMD_sf"/>
</dbReference>
<evidence type="ECO:0000256" key="5">
    <source>
        <dbReference type="ARBA" id="ARBA00022989"/>
    </source>
</evidence>
<evidence type="ECO:0000256" key="2">
    <source>
        <dbReference type="ARBA" id="ARBA00008873"/>
    </source>
</evidence>
<dbReference type="SUPFAM" id="SSF160240">
    <property type="entry name" value="Cation efflux protein cytoplasmic domain-like"/>
    <property type="match status" value="1"/>
</dbReference>
<dbReference type="EMBL" id="JAFLEQ010000015">
    <property type="protein sequence ID" value="MBN9644633.1"/>
    <property type="molecule type" value="Genomic_DNA"/>
</dbReference>
<proteinExistence type="inferred from homology"/>
<evidence type="ECO:0000256" key="4">
    <source>
        <dbReference type="ARBA" id="ARBA00022692"/>
    </source>
</evidence>
<dbReference type="InterPro" id="IPR002524">
    <property type="entry name" value="Cation_efflux"/>
</dbReference>
<comment type="caution">
    <text evidence="12">The sequence shown here is derived from an EMBL/GenBank/DDBJ whole genome shotgun (WGS) entry which is preliminary data.</text>
</comment>
<feature type="region of interest" description="Disordered" evidence="8">
    <location>
        <begin position="1"/>
        <end position="47"/>
    </location>
</feature>
<dbReference type="NCBIfam" id="TIGR01297">
    <property type="entry name" value="CDF"/>
    <property type="match status" value="1"/>
</dbReference>
<keyword evidence="4 9" id="KW-0812">Transmembrane</keyword>
<feature type="domain" description="Cation efflux protein cytoplasmic" evidence="11">
    <location>
        <begin position="252"/>
        <end position="325"/>
    </location>
</feature>